<evidence type="ECO:0000313" key="3">
    <source>
        <dbReference type="EMBL" id="KZM34234.1"/>
    </source>
</evidence>
<keyword evidence="2" id="KW-0812">Transmembrane</keyword>
<dbReference type="Pfam" id="PF19516">
    <property type="entry name" value="DUF6049"/>
    <property type="match status" value="1"/>
</dbReference>
<feature type="region of interest" description="Disordered" evidence="1">
    <location>
        <begin position="1"/>
        <end position="50"/>
    </location>
</feature>
<organism evidence="3 4">
    <name type="scientific">Oerskovia enterophila</name>
    <dbReference type="NCBI Taxonomy" id="43678"/>
    <lineage>
        <taxon>Bacteria</taxon>
        <taxon>Bacillati</taxon>
        <taxon>Actinomycetota</taxon>
        <taxon>Actinomycetes</taxon>
        <taxon>Micrococcales</taxon>
        <taxon>Cellulomonadaceae</taxon>
        <taxon>Oerskovia</taxon>
    </lineage>
</organism>
<dbReference type="InterPro" id="IPR046112">
    <property type="entry name" value="DUF6049"/>
</dbReference>
<name>A0A163QJS7_9CELL</name>
<keyword evidence="2" id="KW-0472">Membrane</keyword>
<protein>
    <submittedName>
        <fullName evidence="3">Uncharacterized protein</fullName>
    </submittedName>
</protein>
<dbReference type="AlphaFoldDB" id="A0A163QJS7"/>
<dbReference type="STRING" id="43678.OJAG_30660"/>
<dbReference type="RefSeq" id="WP_068709492.1">
    <property type="nucleotide sequence ID" value="NZ_LRIE01000081.1"/>
</dbReference>
<feature type="compositionally biased region" description="Low complexity" evidence="1">
    <location>
        <begin position="1"/>
        <end position="12"/>
    </location>
</feature>
<keyword evidence="2" id="KW-1133">Transmembrane helix</keyword>
<evidence type="ECO:0000256" key="2">
    <source>
        <dbReference type="SAM" id="Phobius"/>
    </source>
</evidence>
<dbReference type="OrthoDB" id="3267347at2"/>
<evidence type="ECO:0000313" key="4">
    <source>
        <dbReference type="Proteomes" id="UP000076447"/>
    </source>
</evidence>
<feature type="region of interest" description="Disordered" evidence="1">
    <location>
        <begin position="743"/>
        <end position="771"/>
    </location>
</feature>
<comment type="caution">
    <text evidence="3">The sequence shown here is derived from an EMBL/GenBank/DDBJ whole genome shotgun (WGS) entry which is preliminary data.</text>
</comment>
<evidence type="ECO:0000256" key="1">
    <source>
        <dbReference type="SAM" id="MobiDB-lite"/>
    </source>
</evidence>
<feature type="compositionally biased region" description="Polar residues" evidence="1">
    <location>
        <begin position="754"/>
        <end position="771"/>
    </location>
</feature>
<dbReference type="PATRIC" id="fig|43678.3.peg.3215"/>
<proteinExistence type="predicted"/>
<dbReference type="Proteomes" id="UP000076447">
    <property type="component" value="Unassembled WGS sequence"/>
</dbReference>
<sequence>MTFLSPVGSARASSRRPADSTAPSAVVQAPARPRPSSDDPRTGARAAGPRSLTRNLVGGLLTAALALVLVVVPSSPGGGTREATASASVGVNGVAGANPAVVDEPGAVSTTLVSMTPTTVGPGSTVTVVARIHNGTDEALTAPRATLGVNWRLLGTRSALAAWADEPTSKRSAEAMATETLDPIAPGQDATVTFDLDTDDFNLEPGSGWGPRPLSITVTDGSERLDVLRTFLLWEDTAAPSPVGLSLLAPVTGPALGLTTAPDTEGQEQTSVDVAAVDDALGADQRLGHLLSATSGRPEVAWAVDPALVAAARTSTESSTAAWVSAFDEASADRSVFALRPYDPDPAAYAQVGAALPAPTVPLPGGSTTDPSWRTDLTLPGDEVPGRATVRTSVQAGSPLVVVRGDGLTPVDSVSYTPTGLATVETDAGPATALVSDAALTEAFSAGTQASGAGSTADATQRLLAETAVIASERPADPRHLLIALSRGFDPDPAAFDAVLDALDDASWVTLTPVDDLLSAPVPDVERSTLPESDGGEGVLPAPEMSSLQRARTEVSTFSTIATDPAAIVQEAEPALVVPTAVAYRTAPGERTAAVQAAIADADRLRSSVAVVRRGSGVLLINTSGNIPVRVQNTLDQEVTVQVALRPDNARLKVVSFPVGPIPPGTEVDFKVPVRAYGSGNVRVEVELLAVPSGTVVAPSSDFSVRVRADWETVGTAVFAGLVALLMIGGLWRTIRRGRSPRRVAELTPASGVPTAQASAPSSDTSAGSEE</sequence>
<reference evidence="3 4" key="1">
    <citation type="submission" date="2016-01" db="EMBL/GenBank/DDBJ databases">
        <title>Genome sequence of Oerskovia enterophila VJag, an agar and cellulose degrading bacterium.</title>
        <authorList>
            <person name="Poehlein A."/>
            <person name="Jag V."/>
            <person name="Bengelsdorf F."/>
            <person name="Duerre P."/>
            <person name="Daniel R."/>
        </authorList>
    </citation>
    <scope>NUCLEOTIDE SEQUENCE [LARGE SCALE GENOMIC DNA]</scope>
    <source>
        <strain evidence="3 4">VJag</strain>
    </source>
</reference>
<accession>A0A163QJS7</accession>
<feature type="compositionally biased region" description="Low complexity" evidence="1">
    <location>
        <begin position="19"/>
        <end position="31"/>
    </location>
</feature>
<gene>
    <name evidence="3" type="ORF">OJAG_30660</name>
</gene>
<dbReference type="EMBL" id="LRIE01000081">
    <property type="protein sequence ID" value="KZM34234.1"/>
    <property type="molecule type" value="Genomic_DNA"/>
</dbReference>
<feature type="transmembrane region" description="Helical" evidence="2">
    <location>
        <begin position="714"/>
        <end position="732"/>
    </location>
</feature>